<evidence type="ECO:0000313" key="3">
    <source>
        <dbReference type="EMBL" id="MDO6670950.1"/>
    </source>
</evidence>
<dbReference type="Proteomes" id="UP001170481">
    <property type="component" value="Unassembled WGS sequence"/>
</dbReference>
<feature type="signal peptide" evidence="2">
    <location>
        <begin position="1"/>
        <end position="22"/>
    </location>
</feature>
<evidence type="ECO:0000256" key="2">
    <source>
        <dbReference type="SAM" id="SignalP"/>
    </source>
</evidence>
<evidence type="ECO:0000256" key="1">
    <source>
        <dbReference type="SAM" id="MobiDB-lite"/>
    </source>
</evidence>
<dbReference type="RefSeq" id="WP_131432250.1">
    <property type="nucleotide sequence ID" value="NZ_JAHKQM010000015.1"/>
</dbReference>
<comment type="caution">
    <text evidence="3">The sequence shown here is derived from an EMBL/GenBank/DDBJ whole genome shotgun (WGS) entry which is preliminary data.</text>
</comment>
<keyword evidence="2" id="KW-0732">Signal</keyword>
<name>A0AAP4TV66_9GAMM</name>
<feature type="chain" id="PRO_5042863224" evidence="2">
    <location>
        <begin position="23"/>
        <end position="116"/>
    </location>
</feature>
<protein>
    <submittedName>
        <fullName evidence="3">Uncharacterized protein</fullName>
    </submittedName>
</protein>
<evidence type="ECO:0000313" key="4">
    <source>
        <dbReference type="Proteomes" id="UP001170481"/>
    </source>
</evidence>
<sequence>MMKLSGLSGVSQAIARSGAMFAITGALLAVSAVSAAQQPPRGKPPQEALEACVAKQVGDQCQIQVQGQQDLIPGQCIAPPEGGPGPGASDDAPADGGEGLACLPEGAKPPGGPAER</sequence>
<gene>
    <name evidence="3" type="ORF">Q4535_02345</name>
</gene>
<feature type="region of interest" description="Disordered" evidence="1">
    <location>
        <begin position="73"/>
        <end position="116"/>
    </location>
</feature>
<dbReference type="AlphaFoldDB" id="A0AAP4TV66"/>
<organism evidence="3 4">
    <name type="scientific">Cobetia amphilecti</name>
    <dbReference type="NCBI Taxonomy" id="1055104"/>
    <lineage>
        <taxon>Bacteria</taxon>
        <taxon>Pseudomonadati</taxon>
        <taxon>Pseudomonadota</taxon>
        <taxon>Gammaproteobacteria</taxon>
        <taxon>Oceanospirillales</taxon>
        <taxon>Halomonadaceae</taxon>
        <taxon>Cobetia</taxon>
    </lineage>
</organism>
<accession>A0AAP4TV66</accession>
<reference evidence="3" key="1">
    <citation type="submission" date="2023-07" db="EMBL/GenBank/DDBJ databases">
        <title>Genome content predicts the carbon catabolic preferences of heterotrophic bacteria.</title>
        <authorList>
            <person name="Gralka M."/>
        </authorList>
    </citation>
    <scope>NUCLEOTIDE SEQUENCE</scope>
    <source>
        <strain evidence="3">C2R13</strain>
    </source>
</reference>
<dbReference type="EMBL" id="JAUORK010000002">
    <property type="protein sequence ID" value="MDO6670950.1"/>
    <property type="molecule type" value="Genomic_DNA"/>
</dbReference>
<proteinExistence type="predicted"/>